<organism evidence="2 3">
    <name type="scientific">Microtus ochrogaster</name>
    <name type="common">Prairie vole</name>
    <dbReference type="NCBI Taxonomy" id="79684"/>
    <lineage>
        <taxon>Eukaryota</taxon>
        <taxon>Metazoa</taxon>
        <taxon>Chordata</taxon>
        <taxon>Craniata</taxon>
        <taxon>Vertebrata</taxon>
        <taxon>Euteleostomi</taxon>
        <taxon>Mammalia</taxon>
        <taxon>Eutheria</taxon>
        <taxon>Euarchontoglires</taxon>
        <taxon>Glires</taxon>
        <taxon>Rodentia</taxon>
        <taxon>Myomorpha</taxon>
        <taxon>Muroidea</taxon>
        <taxon>Cricetidae</taxon>
        <taxon>Arvicolinae</taxon>
        <taxon>Microtus</taxon>
    </lineage>
</organism>
<evidence type="ECO:0000313" key="2">
    <source>
        <dbReference type="EMBL" id="KAH0514994.1"/>
    </source>
</evidence>
<feature type="region of interest" description="Disordered" evidence="1">
    <location>
        <begin position="96"/>
        <end position="219"/>
    </location>
</feature>
<sequence length="957" mass="105213">MDFLRLHLPGLHQAVRGALDSFSAFVSYLIGDTVPTVERERQAAEELGEVAAGKPGKFIQEEAQEVLEGFRSDQSQRVAAPREIIRCQEGSLAGEQAWGWRADSSPRPRAEKQDTGSRKAAEGARGQEPNAPLKPEAGPGTQRDRNSKRAQEIWEHGEQEVNSGEPLRTCEQKEEEEEVVRAAEPGMARGVELSQPAWHREPEGNAGPDGQNVTEDSKETDWVAKEVVTETKGFEGKGADEEEERIVLVRDGQSAGAQGAQHPGAESEAWTVSGREDADDLGIREADYGLDSEDSIPEATGRVWVLEEACQGEQQGEMDEKREAEARDEPQTLETERTEGQIVGKETVGDQEMQGSFEGEERQDLASADRRVSLEEEMQVEELPEEERGYGTTEAVLALDKEAKCEPDLEDSPEARPEELFMAEESEATQMRLEVLRAKVTEGQDPELLRGSQTLTEHLEERQQGQEETRRAPDLSPEGALSLEDCLRPVGFADPELEAQENQGRDVDNRNTQDVKVDAEEEEEEEEEEIATGQAVEVEVERDQESQQPEVPGWGAEAELTPIAVDQELEGSQGAEAATGQSVEEFEPTESKTSEGEAAVPWETNRMCRKRSLEEVALSLQGSEDIQTSSPEAEISMGIRTVGSEEGLEWEAGVSQEREFGRAQHSKGRGETKGGMELEEATETQSGQEVASESSVEEKAPRYDIQEIGGTGEREQADMGTSVMAEGMTGIDGVTLGSQAEKAEGSITIVETEGRLGDQMSLDEEAGGGLWREWEAHNSERETQKLHDVEDAEREAQRTEIQENDPEPSDQERHQIHQIPTLTVPGFSESGGATASAPGDAHSSWNEALLPGTLLDVSVPRSRVLLSRSSSRRRSRPSLRRISAPEPQYDPPSPQPQEELFPEPLPLQPEETSELSATRPVDTPVPARRKMLGPGFGFAHPGMMQELQARLTRPKPQ</sequence>
<dbReference type="GO" id="GO:0016020">
    <property type="term" value="C:membrane"/>
    <property type="evidence" value="ECO:0007669"/>
    <property type="project" value="TreeGrafter"/>
</dbReference>
<dbReference type="GO" id="GO:0030229">
    <property type="term" value="F:very-low-density lipoprotein particle receptor activity"/>
    <property type="evidence" value="ECO:0007669"/>
    <property type="project" value="TreeGrafter"/>
</dbReference>
<evidence type="ECO:0000313" key="3">
    <source>
        <dbReference type="Proteomes" id="UP000710432"/>
    </source>
</evidence>
<feature type="compositionally biased region" description="Basic and acidic residues" evidence="1">
    <location>
        <begin position="777"/>
        <end position="801"/>
    </location>
</feature>
<reference evidence="2" key="1">
    <citation type="submission" date="2020-03" db="EMBL/GenBank/DDBJ databases">
        <title>Studies in the Genomics of Life Span.</title>
        <authorList>
            <person name="Glass D."/>
        </authorList>
    </citation>
    <scope>NUCLEOTIDE SEQUENCE</scope>
    <source>
        <strain evidence="2">LTLLF</strain>
        <tissue evidence="2">Muscle</tissue>
    </source>
</reference>
<feature type="region of interest" description="Disordered" evidence="1">
    <location>
        <begin position="777"/>
        <end position="846"/>
    </location>
</feature>
<feature type="compositionally biased region" description="Polar residues" evidence="1">
    <location>
        <begin position="620"/>
        <end position="631"/>
    </location>
</feature>
<name>A0A8J6GPW1_MICOH</name>
<dbReference type="InterPro" id="IPR026158">
    <property type="entry name" value="ApolipoprotB_rcpt"/>
</dbReference>
<dbReference type="EMBL" id="JAATJU010021012">
    <property type="protein sequence ID" value="KAH0514994.1"/>
    <property type="molecule type" value="Genomic_DNA"/>
</dbReference>
<feature type="compositionally biased region" description="Basic and acidic residues" evidence="1">
    <location>
        <begin position="359"/>
        <end position="374"/>
    </location>
</feature>
<proteinExistence type="predicted"/>
<feature type="region of interest" description="Disordered" evidence="1">
    <location>
        <begin position="443"/>
        <end position="556"/>
    </location>
</feature>
<feature type="compositionally biased region" description="Basic and acidic residues" evidence="1">
    <location>
        <begin position="104"/>
        <end position="122"/>
    </location>
</feature>
<feature type="compositionally biased region" description="Basic and acidic residues" evidence="1">
    <location>
        <begin position="457"/>
        <end position="473"/>
    </location>
</feature>
<accession>A0A8J6GPW1</accession>
<keyword evidence="2" id="KW-0675">Receptor</keyword>
<dbReference type="GO" id="GO:0006869">
    <property type="term" value="P:lipid transport"/>
    <property type="evidence" value="ECO:0007669"/>
    <property type="project" value="InterPro"/>
</dbReference>
<comment type="caution">
    <text evidence="2">The sequence shown here is derived from an EMBL/GenBank/DDBJ whole genome shotgun (WGS) entry which is preliminary data.</text>
</comment>
<gene>
    <name evidence="2" type="ORF">LTLLF_132660</name>
</gene>
<feature type="compositionally biased region" description="Basic and acidic residues" evidence="1">
    <location>
        <begin position="656"/>
        <end position="676"/>
    </location>
</feature>
<feature type="region of interest" description="Disordered" evidence="1">
    <location>
        <begin position="231"/>
        <end position="295"/>
    </location>
</feature>
<dbReference type="AlphaFoldDB" id="A0A8J6GPW1"/>
<feature type="compositionally biased region" description="Low complexity" evidence="1">
    <location>
        <begin position="685"/>
        <end position="694"/>
    </location>
</feature>
<dbReference type="PANTHER" id="PTHR15964:SF0">
    <property type="entry name" value="APOLIPOPROTEIN B RECEPTOR"/>
    <property type="match status" value="1"/>
</dbReference>
<dbReference type="GO" id="GO:0006641">
    <property type="term" value="P:triglyceride metabolic process"/>
    <property type="evidence" value="ECO:0007669"/>
    <property type="project" value="TreeGrafter"/>
</dbReference>
<feature type="compositionally biased region" description="Basic and acidic residues" evidence="1">
    <location>
        <begin position="696"/>
        <end position="705"/>
    </location>
</feature>
<feature type="compositionally biased region" description="Basic and acidic residues" evidence="1">
    <location>
        <begin position="318"/>
        <end position="339"/>
    </location>
</feature>
<evidence type="ECO:0000256" key="1">
    <source>
        <dbReference type="SAM" id="MobiDB-lite"/>
    </source>
</evidence>
<feature type="compositionally biased region" description="Basic residues" evidence="1">
    <location>
        <begin position="870"/>
        <end position="879"/>
    </location>
</feature>
<feature type="region of interest" description="Disordered" evidence="1">
    <location>
        <begin position="620"/>
        <end position="716"/>
    </location>
</feature>
<feature type="compositionally biased region" description="Low complexity" evidence="1">
    <location>
        <begin position="860"/>
        <end position="869"/>
    </location>
</feature>
<feature type="region of interest" description="Disordered" evidence="1">
    <location>
        <begin position="860"/>
        <end position="940"/>
    </location>
</feature>
<feature type="compositionally biased region" description="Basic and acidic residues" evidence="1">
    <location>
        <begin position="503"/>
        <end position="518"/>
    </location>
</feature>
<dbReference type="Proteomes" id="UP000710432">
    <property type="component" value="Unassembled WGS sequence"/>
</dbReference>
<feature type="compositionally biased region" description="Basic and acidic residues" evidence="1">
    <location>
        <begin position="142"/>
        <end position="159"/>
    </location>
</feature>
<protein>
    <submittedName>
        <fullName evidence="2">Apolipoprotein B receptor</fullName>
    </submittedName>
</protein>
<dbReference type="PANTHER" id="PTHR15964">
    <property type="entry name" value="APOLIPOPROTEIN B48 RECEPTOR"/>
    <property type="match status" value="1"/>
</dbReference>
<feature type="compositionally biased region" description="Acidic residues" evidence="1">
    <location>
        <begin position="519"/>
        <end position="530"/>
    </location>
</feature>
<feature type="compositionally biased region" description="Acidic residues" evidence="1">
    <location>
        <begin position="375"/>
        <end position="385"/>
    </location>
</feature>
<feature type="region of interest" description="Disordered" evidence="1">
    <location>
        <begin position="568"/>
        <end position="603"/>
    </location>
</feature>
<feature type="region of interest" description="Disordered" evidence="1">
    <location>
        <begin position="310"/>
        <end position="392"/>
    </location>
</feature>